<dbReference type="EC" id="1.8.5.1" evidence="1"/>
<dbReference type="Gene3D" id="1.20.1050.10">
    <property type="match status" value="1"/>
</dbReference>
<evidence type="ECO:0000256" key="1">
    <source>
        <dbReference type="ARBA" id="ARBA00012436"/>
    </source>
</evidence>
<dbReference type="Pfam" id="PF13410">
    <property type="entry name" value="GST_C_2"/>
    <property type="match status" value="1"/>
</dbReference>
<dbReference type="EMBL" id="JALJOQ010000015">
    <property type="protein sequence ID" value="KAK9810673.1"/>
    <property type="molecule type" value="Genomic_DNA"/>
</dbReference>
<dbReference type="CDD" id="cd00570">
    <property type="entry name" value="GST_N_family"/>
    <property type="match status" value="1"/>
</dbReference>
<name>A0AAW1PPX7_9CHLO</name>
<dbReference type="SUPFAM" id="SSF47616">
    <property type="entry name" value="GST C-terminal domain-like"/>
    <property type="match status" value="1"/>
</dbReference>
<dbReference type="Gene3D" id="3.40.30.10">
    <property type="entry name" value="Glutaredoxin"/>
    <property type="match status" value="1"/>
</dbReference>
<evidence type="ECO:0000256" key="5">
    <source>
        <dbReference type="ARBA" id="ARBA00024194"/>
    </source>
</evidence>
<evidence type="ECO:0000313" key="9">
    <source>
        <dbReference type="EMBL" id="KAK9810673.1"/>
    </source>
</evidence>
<accession>A0AAW1PPX7</accession>
<reference evidence="9 10" key="1">
    <citation type="journal article" date="2024" name="Nat. Commun.">
        <title>Phylogenomics reveals the evolutionary origins of lichenization in chlorophyte algae.</title>
        <authorList>
            <person name="Puginier C."/>
            <person name="Libourel C."/>
            <person name="Otte J."/>
            <person name="Skaloud P."/>
            <person name="Haon M."/>
            <person name="Grisel S."/>
            <person name="Petersen M."/>
            <person name="Berrin J.G."/>
            <person name="Delaux P.M."/>
            <person name="Dal Grande F."/>
            <person name="Keller J."/>
        </authorList>
    </citation>
    <scope>NUCLEOTIDE SEQUENCE [LARGE SCALE GENOMIC DNA]</scope>
    <source>
        <strain evidence="9 10">SAG 2036</strain>
    </source>
</reference>
<comment type="similarity">
    <text evidence="5">Belongs to the GST superfamily. DHAR family.</text>
</comment>
<comment type="caution">
    <text evidence="9">The sequence shown here is derived from an EMBL/GenBank/DDBJ whole genome shotgun (WGS) entry which is preliminary data.</text>
</comment>
<evidence type="ECO:0000256" key="2">
    <source>
        <dbReference type="ARBA" id="ARBA00022575"/>
    </source>
</evidence>
<evidence type="ECO:0000259" key="7">
    <source>
        <dbReference type="PROSITE" id="PS50404"/>
    </source>
</evidence>
<feature type="domain" description="GST C-terminal" evidence="8">
    <location>
        <begin position="79"/>
        <end position="218"/>
    </location>
</feature>
<dbReference type="InterPro" id="IPR004045">
    <property type="entry name" value="Glutathione_S-Trfase_N"/>
</dbReference>
<dbReference type="AlphaFoldDB" id="A0AAW1PPX7"/>
<evidence type="ECO:0000256" key="4">
    <source>
        <dbReference type="ARBA" id="ARBA00023002"/>
    </source>
</evidence>
<dbReference type="GO" id="GO:0016740">
    <property type="term" value="F:transferase activity"/>
    <property type="evidence" value="ECO:0007669"/>
    <property type="project" value="UniProtKB-KW"/>
</dbReference>
<evidence type="ECO:0000256" key="3">
    <source>
        <dbReference type="ARBA" id="ARBA00022679"/>
    </source>
</evidence>
<dbReference type="GO" id="GO:0033355">
    <property type="term" value="P:ascorbate glutathione cycle"/>
    <property type="evidence" value="ECO:0007669"/>
    <property type="project" value="InterPro"/>
</dbReference>
<feature type="domain" description="GST N-terminal" evidence="7">
    <location>
        <begin position="13"/>
        <end position="93"/>
    </location>
</feature>
<dbReference type="PROSITE" id="PS50405">
    <property type="entry name" value="GST_CTER"/>
    <property type="match status" value="1"/>
</dbReference>
<dbReference type="InterPro" id="IPR036249">
    <property type="entry name" value="Thioredoxin-like_sf"/>
</dbReference>
<protein>
    <recommendedName>
        <fullName evidence="1">glutathione dehydrogenase (ascorbate)</fullName>
        <ecNumber evidence="1">1.8.5.1</ecNumber>
    </recommendedName>
</protein>
<evidence type="ECO:0000259" key="8">
    <source>
        <dbReference type="PROSITE" id="PS50405"/>
    </source>
</evidence>
<dbReference type="InterPro" id="IPR036282">
    <property type="entry name" value="Glutathione-S-Trfase_C_sf"/>
</dbReference>
<dbReference type="SFLD" id="SFLDG00358">
    <property type="entry name" value="Main_(cytGST)"/>
    <property type="match status" value="1"/>
</dbReference>
<comment type="catalytic activity">
    <reaction evidence="6">
        <text>L-dehydroascorbate + 2 glutathione = glutathione disulfide + L-ascorbate</text>
        <dbReference type="Rhea" id="RHEA:24424"/>
        <dbReference type="ChEBI" id="CHEBI:38290"/>
        <dbReference type="ChEBI" id="CHEBI:57925"/>
        <dbReference type="ChEBI" id="CHEBI:58297"/>
        <dbReference type="ChEBI" id="CHEBI:58539"/>
        <dbReference type="EC" id="1.8.5.1"/>
    </reaction>
</comment>
<dbReference type="SFLD" id="SFLDS00019">
    <property type="entry name" value="Glutathione_Transferase_(cytos"/>
    <property type="match status" value="1"/>
</dbReference>
<dbReference type="InterPro" id="IPR010987">
    <property type="entry name" value="Glutathione-S-Trfase_C-like"/>
</dbReference>
<keyword evidence="10" id="KW-1185">Reference proteome</keyword>
<evidence type="ECO:0000256" key="6">
    <source>
        <dbReference type="ARBA" id="ARBA00049544"/>
    </source>
</evidence>
<dbReference type="PANTHER" id="PTHR44420:SF2">
    <property type="entry name" value="GLUTATHIONE S-TRANSFERASE DHAR2-RELATED"/>
    <property type="match status" value="1"/>
</dbReference>
<dbReference type="GO" id="GO:0045174">
    <property type="term" value="F:glutathione dehydrogenase (ascorbate) activity"/>
    <property type="evidence" value="ECO:0007669"/>
    <property type="project" value="UniProtKB-EC"/>
</dbReference>
<dbReference type="Proteomes" id="UP001465755">
    <property type="component" value="Unassembled WGS sequence"/>
</dbReference>
<dbReference type="PROSITE" id="PS50404">
    <property type="entry name" value="GST_NTER"/>
    <property type="match status" value="1"/>
</dbReference>
<proteinExistence type="inferred from homology"/>
<gene>
    <name evidence="9" type="ORF">WJX73_009341</name>
</gene>
<organism evidence="9 10">
    <name type="scientific">Symbiochloris irregularis</name>
    <dbReference type="NCBI Taxonomy" id="706552"/>
    <lineage>
        <taxon>Eukaryota</taxon>
        <taxon>Viridiplantae</taxon>
        <taxon>Chlorophyta</taxon>
        <taxon>core chlorophytes</taxon>
        <taxon>Trebouxiophyceae</taxon>
        <taxon>Trebouxiales</taxon>
        <taxon>Trebouxiaceae</taxon>
        <taxon>Symbiochloris</taxon>
    </lineage>
</organism>
<evidence type="ECO:0000313" key="10">
    <source>
        <dbReference type="Proteomes" id="UP001465755"/>
    </source>
</evidence>
<dbReference type="Pfam" id="PF13409">
    <property type="entry name" value="GST_N_2"/>
    <property type="match status" value="1"/>
</dbReference>
<dbReference type="SUPFAM" id="SSF52833">
    <property type="entry name" value="Thioredoxin-like"/>
    <property type="match status" value="1"/>
</dbReference>
<sequence>MAATTTYDIAVKGDPKSKKLGDCPFCHRALLTLEEKKASYDKTYISFDNKPKWLFEVNPEGSVPVMKVLDDGKWVVGSGDIADYLEDQIPEPSLGKAEDQTKVASGILPKFVQFLTADKADEAEKQKALETELDELNKFLEGNGPYLGGDKFIAADAALSPKLHHIDVAAKALKGYSIPSSLTAVHTYIQKVASRPSWKATQYSDDFVIAGWKGKMKS</sequence>
<keyword evidence="2" id="KW-0216">Detoxification</keyword>
<dbReference type="InterPro" id="IPR040079">
    <property type="entry name" value="Glutathione_S-Trfase"/>
</dbReference>
<keyword evidence="3" id="KW-0808">Transferase</keyword>
<keyword evidence="4" id="KW-0560">Oxidoreductase</keyword>
<dbReference type="PANTHER" id="PTHR44420">
    <property type="entry name" value="GLUTATHIONE S-TRANSFERASE DHAR2-RELATED"/>
    <property type="match status" value="1"/>
</dbReference>
<dbReference type="InterPro" id="IPR044627">
    <property type="entry name" value="DHAR1/2/3/4"/>
</dbReference>